<evidence type="ECO:0000313" key="2">
    <source>
        <dbReference type="EMBL" id="MDY0396820.1"/>
    </source>
</evidence>
<feature type="domain" description="DUF1828" evidence="1">
    <location>
        <begin position="7"/>
        <end position="97"/>
    </location>
</feature>
<organism evidence="2 3">
    <name type="scientific">Tigheibacillus halophilus</name>
    <dbReference type="NCBI Taxonomy" id="361280"/>
    <lineage>
        <taxon>Bacteria</taxon>
        <taxon>Bacillati</taxon>
        <taxon>Bacillota</taxon>
        <taxon>Bacilli</taxon>
        <taxon>Bacillales</taxon>
        <taxon>Bacillaceae</taxon>
        <taxon>Tigheibacillus</taxon>
    </lineage>
</organism>
<evidence type="ECO:0000259" key="1">
    <source>
        <dbReference type="Pfam" id="PF08861"/>
    </source>
</evidence>
<accession>A0ABU5CCU7</accession>
<reference evidence="2 3" key="1">
    <citation type="submission" date="2023-10" db="EMBL/GenBank/DDBJ databases">
        <title>Virgibacillus halophilus 5B73C genome.</title>
        <authorList>
            <person name="Miliotis G."/>
            <person name="Sengupta P."/>
            <person name="Hameed A."/>
            <person name="Chuvochina M."/>
            <person name="Mcdonagh F."/>
            <person name="Simpson A.C."/>
            <person name="Singh N.K."/>
            <person name="Rekha P.D."/>
            <person name="Raman K."/>
            <person name="Hugenholtz P."/>
            <person name="Venkateswaran K."/>
        </authorList>
    </citation>
    <scope>NUCLEOTIDE SEQUENCE [LARGE SCALE GENOMIC DNA]</scope>
    <source>
        <strain evidence="2 3">5B73C</strain>
    </source>
</reference>
<proteinExistence type="predicted"/>
<name>A0ABU5CCU7_9BACI</name>
<dbReference type="EMBL" id="JAWDIP010000004">
    <property type="protein sequence ID" value="MDY0396820.1"/>
    <property type="molecule type" value="Genomic_DNA"/>
</dbReference>
<sequence>MKSPPLFVDLHHDYISLFFTKTGNGFKISDDGFIMDELSSLNVDIKGSKKRKHFFASTLKIFGVNYDENTSELYLNFNTINQYPEMQQRLIQCMLRVSDMLLTSRNKVISFFTEDISNFFFG</sequence>
<dbReference type="Proteomes" id="UP001281447">
    <property type="component" value="Unassembled WGS sequence"/>
</dbReference>
<protein>
    <submittedName>
        <fullName evidence="2">DUF1828 domain-containing protein</fullName>
    </submittedName>
</protein>
<dbReference type="InterPro" id="IPR014960">
    <property type="entry name" value="DUF1828"/>
</dbReference>
<evidence type="ECO:0000313" key="3">
    <source>
        <dbReference type="Proteomes" id="UP001281447"/>
    </source>
</evidence>
<keyword evidence="3" id="KW-1185">Reference proteome</keyword>
<dbReference type="Pfam" id="PF08861">
    <property type="entry name" value="DUF1828"/>
    <property type="match status" value="1"/>
</dbReference>
<gene>
    <name evidence="2" type="ORF">RWE15_24100</name>
</gene>
<comment type="caution">
    <text evidence="2">The sequence shown here is derived from an EMBL/GenBank/DDBJ whole genome shotgun (WGS) entry which is preliminary data.</text>
</comment>